<dbReference type="EMBL" id="ML992506">
    <property type="protein sequence ID" value="KAF2223859.1"/>
    <property type="molecule type" value="Genomic_DNA"/>
</dbReference>
<feature type="compositionally biased region" description="Low complexity" evidence="1">
    <location>
        <begin position="140"/>
        <end position="149"/>
    </location>
</feature>
<evidence type="ECO:0000256" key="1">
    <source>
        <dbReference type="SAM" id="MobiDB-lite"/>
    </source>
</evidence>
<dbReference type="OrthoDB" id="10659336at2759"/>
<feature type="compositionally biased region" description="Polar residues" evidence="1">
    <location>
        <begin position="363"/>
        <end position="385"/>
    </location>
</feature>
<feature type="region of interest" description="Disordered" evidence="1">
    <location>
        <begin position="15"/>
        <end position="77"/>
    </location>
</feature>
<feature type="compositionally biased region" description="Low complexity" evidence="1">
    <location>
        <begin position="15"/>
        <end position="28"/>
    </location>
</feature>
<accession>A0A6A6GE16</accession>
<proteinExistence type="predicted"/>
<evidence type="ECO:0000313" key="2">
    <source>
        <dbReference type="EMBL" id="KAF2223859.1"/>
    </source>
</evidence>
<feature type="region of interest" description="Disordered" evidence="1">
    <location>
        <begin position="124"/>
        <end position="177"/>
    </location>
</feature>
<feature type="compositionally biased region" description="Low complexity" evidence="1">
    <location>
        <begin position="157"/>
        <end position="176"/>
    </location>
</feature>
<keyword evidence="3" id="KW-1185">Reference proteome</keyword>
<evidence type="ECO:0000313" key="3">
    <source>
        <dbReference type="Proteomes" id="UP000799538"/>
    </source>
</evidence>
<dbReference type="Proteomes" id="UP000799538">
    <property type="component" value="Unassembled WGS sequence"/>
</dbReference>
<protein>
    <submittedName>
        <fullName evidence="2">Uncharacterized protein</fullName>
    </submittedName>
</protein>
<name>A0A6A6GE16_9PEZI</name>
<organism evidence="2 3">
    <name type="scientific">Elsinoe ampelina</name>
    <dbReference type="NCBI Taxonomy" id="302913"/>
    <lineage>
        <taxon>Eukaryota</taxon>
        <taxon>Fungi</taxon>
        <taxon>Dikarya</taxon>
        <taxon>Ascomycota</taxon>
        <taxon>Pezizomycotina</taxon>
        <taxon>Dothideomycetes</taxon>
        <taxon>Dothideomycetidae</taxon>
        <taxon>Myriangiales</taxon>
        <taxon>Elsinoaceae</taxon>
        <taxon>Elsinoe</taxon>
    </lineage>
</organism>
<feature type="compositionally biased region" description="Low complexity" evidence="1">
    <location>
        <begin position="398"/>
        <end position="413"/>
    </location>
</feature>
<feature type="compositionally biased region" description="Basic and acidic residues" evidence="1">
    <location>
        <begin position="351"/>
        <end position="362"/>
    </location>
</feature>
<reference evidence="3" key="1">
    <citation type="journal article" date="2020" name="Stud. Mycol.">
        <title>101 Dothideomycetes genomes: A test case for predicting lifestyles and emergence of pathogens.</title>
        <authorList>
            <person name="Haridas S."/>
            <person name="Albert R."/>
            <person name="Binder M."/>
            <person name="Bloem J."/>
            <person name="LaButti K."/>
            <person name="Salamov A."/>
            <person name="Andreopoulos B."/>
            <person name="Baker S."/>
            <person name="Barry K."/>
            <person name="Bills G."/>
            <person name="Bluhm B."/>
            <person name="Cannon C."/>
            <person name="Castanera R."/>
            <person name="Culley D."/>
            <person name="Daum C."/>
            <person name="Ezra D."/>
            <person name="Gonzalez J."/>
            <person name="Henrissat B."/>
            <person name="Kuo A."/>
            <person name="Liang C."/>
            <person name="Lipzen A."/>
            <person name="Lutzoni F."/>
            <person name="Magnuson J."/>
            <person name="Mondo S."/>
            <person name="Nolan M."/>
            <person name="Ohm R."/>
            <person name="Pangilinan J."/>
            <person name="Park H.-J."/>
            <person name="Ramirez L."/>
            <person name="Alfaro M."/>
            <person name="Sun H."/>
            <person name="Tritt A."/>
            <person name="Yoshinaga Y."/>
            <person name="Zwiers L.-H."/>
            <person name="Turgeon B."/>
            <person name="Goodwin S."/>
            <person name="Spatafora J."/>
            <person name="Crous P."/>
            <person name="Grigoriev I."/>
        </authorList>
    </citation>
    <scope>NUCLEOTIDE SEQUENCE [LARGE SCALE GENOMIC DNA]</scope>
    <source>
        <strain evidence="3">CECT 20119</strain>
    </source>
</reference>
<dbReference type="AlphaFoldDB" id="A0A6A6GE16"/>
<feature type="region of interest" description="Disordered" evidence="1">
    <location>
        <begin position="330"/>
        <end position="413"/>
    </location>
</feature>
<gene>
    <name evidence="2" type="ORF">BDZ85DRAFT_296019</name>
</gene>
<sequence length="413" mass="46693">MTKTCRKERDDIYEALLARSRTTPTTSPIRDTETAFEQQQHHQKRQRQPATPHTSRDRGSATGTELQEAQRCQMRRSTSLDSMIVAAPEPTPEQQYETPIPDGHTQAPQAIMYDEGISTSIETSAPQTERGVSITLQTAPVSRNSSVPSNKRKRNSSRPNSSTPRSRWPPTVTTTPLSVNGEVRRSHRVAGIEVVKDYNIKPNAALDFEDARLYPFAWKTYKPFKTILIDRNGDGHDLHCPICYGNMTKNDELLSGIASIKRHVKLAHKNIYEREYKTQIDGANNDRLVEIFCRKIIPAADLEKIRVRDDEDDEEERMRKTEWDFETQVVTSDDIGDYERRDSAVDEGNGIDEHDGHDDSQAKRQTPSTPQTLSGYSRNGWTTFNEAEAMERDEDFGADGAEAGAARGQNEEL</sequence>